<dbReference type="EMBL" id="JALJOR010000014">
    <property type="protein sequence ID" value="KAK9806347.1"/>
    <property type="molecule type" value="Genomic_DNA"/>
</dbReference>
<dbReference type="AlphaFoldDB" id="A0AAW1PCP7"/>
<protein>
    <submittedName>
        <fullName evidence="1">Uncharacterized protein</fullName>
    </submittedName>
</protein>
<sequence length="622" mass="69013">MREWLPLEYESWARHGPGHRLGRHSTSARGCRAKLREPTIAANPEDLKYWRGREERLAEKELLLLKQQAPGAPKAGGSWDKKELCDELAAFSRACRDREVSTQVQNLQGATVIRLAHPARWLGLQSIATSELFVRLAYTRLLEARKQYLQKRGFLYSPGVTIFTGTPGVGKSHLGALIVALALIDRHPVLLEFVASSKESDVPVNFYWLHVSGEVEETNSTLDAHERPVHATKAGKNPLYVVDGGVPALDANYWDGETVVLSSPKDTLLHRETKGQRTLTFYVPLWSLLELKACKNGLTAFKGMLDADLEAWFKAAGDVARTCLKRAHLESLNRATWLKDVQLKLEGYKSQELTEGLRRIATSGFPPGADSIFHRNTGAATYPDNTLSPEDPELRQFTRRYLRFASEEIAAMAVVTLHVNKLMDIAMICLESDRATYDSSVGYWLELLAFAQLRAGGLSARPSCPQGPPHPGKSPCLYWQVTKAERHGIVREAVTRMNTATADIAGGRAAQLAALVNQIDWLGAPPRTLNRPVLCFVLPPARFDAQYKAAQRYTAQNGKSVDVIQSEVVHQMVLRLPLDNVLATASDQAARQQFDGAVERFFARHASTEPPEAEAAAAWSWV</sequence>
<evidence type="ECO:0000313" key="2">
    <source>
        <dbReference type="Proteomes" id="UP001489004"/>
    </source>
</evidence>
<accession>A0AAW1PCP7</accession>
<organism evidence="1 2">
    <name type="scientific">[Myrmecia] bisecta</name>
    <dbReference type="NCBI Taxonomy" id="41462"/>
    <lineage>
        <taxon>Eukaryota</taxon>
        <taxon>Viridiplantae</taxon>
        <taxon>Chlorophyta</taxon>
        <taxon>core chlorophytes</taxon>
        <taxon>Trebouxiophyceae</taxon>
        <taxon>Trebouxiales</taxon>
        <taxon>Trebouxiaceae</taxon>
        <taxon>Myrmecia</taxon>
    </lineage>
</organism>
<dbReference type="PANTHER" id="PTHR33129">
    <property type="entry name" value="PROTEIN KINASE DOMAIN-CONTAINING PROTEIN-RELATED"/>
    <property type="match status" value="1"/>
</dbReference>
<dbReference type="PANTHER" id="PTHR33129:SF1">
    <property type="entry name" value="ATP-BINDING PROTEIN"/>
    <property type="match status" value="1"/>
</dbReference>
<dbReference type="InterPro" id="IPR052980">
    <property type="entry name" value="Crinkler_effector"/>
</dbReference>
<dbReference type="Proteomes" id="UP001489004">
    <property type="component" value="Unassembled WGS sequence"/>
</dbReference>
<comment type="caution">
    <text evidence="1">The sequence shown here is derived from an EMBL/GenBank/DDBJ whole genome shotgun (WGS) entry which is preliminary data.</text>
</comment>
<keyword evidence="2" id="KW-1185">Reference proteome</keyword>
<gene>
    <name evidence="1" type="ORF">WJX72_010899</name>
</gene>
<reference evidence="1 2" key="1">
    <citation type="journal article" date="2024" name="Nat. Commun.">
        <title>Phylogenomics reveals the evolutionary origins of lichenization in chlorophyte algae.</title>
        <authorList>
            <person name="Puginier C."/>
            <person name="Libourel C."/>
            <person name="Otte J."/>
            <person name="Skaloud P."/>
            <person name="Haon M."/>
            <person name="Grisel S."/>
            <person name="Petersen M."/>
            <person name="Berrin J.G."/>
            <person name="Delaux P.M."/>
            <person name="Dal Grande F."/>
            <person name="Keller J."/>
        </authorList>
    </citation>
    <scope>NUCLEOTIDE SEQUENCE [LARGE SCALE GENOMIC DNA]</scope>
    <source>
        <strain evidence="1 2">SAG 2043</strain>
    </source>
</reference>
<proteinExistence type="predicted"/>
<name>A0AAW1PCP7_9CHLO</name>
<evidence type="ECO:0000313" key="1">
    <source>
        <dbReference type="EMBL" id="KAK9806347.1"/>
    </source>
</evidence>